<feature type="transmembrane region" description="Helical" evidence="8">
    <location>
        <begin position="250"/>
        <end position="273"/>
    </location>
</feature>
<dbReference type="GO" id="GO:0015648">
    <property type="term" value="F:lipid-linked peptidoglycan transporter activity"/>
    <property type="evidence" value="ECO:0007669"/>
    <property type="project" value="UniProtKB-UniRule"/>
</dbReference>
<evidence type="ECO:0000256" key="6">
    <source>
        <dbReference type="ARBA" id="ARBA00022989"/>
    </source>
</evidence>
<evidence type="ECO:0000256" key="8">
    <source>
        <dbReference type="HAMAP-Rule" id="MF_02078"/>
    </source>
</evidence>
<comment type="subcellular location">
    <subcellularLocation>
        <location evidence="1 8">Cell membrane</location>
        <topology evidence="1 8">Multi-pass membrane protein</topology>
    </subcellularLocation>
</comment>
<dbReference type="GO" id="GO:0071555">
    <property type="term" value="P:cell wall organization"/>
    <property type="evidence" value="ECO:0007669"/>
    <property type="project" value="UniProtKB-UniRule"/>
</dbReference>
<feature type="transmembrane region" description="Helical" evidence="8">
    <location>
        <begin position="479"/>
        <end position="498"/>
    </location>
</feature>
<comment type="function">
    <text evidence="8 9">Involved in peptidoglycan biosynthesis. Transports lipid-linked peptidoglycan precursors from the inner to the outer leaflet of the cytoplasmic membrane.</text>
</comment>
<dbReference type="PRINTS" id="PR01806">
    <property type="entry name" value="VIRFACTRMVIN"/>
</dbReference>
<gene>
    <name evidence="8" type="primary">murJ</name>
    <name evidence="10" type="ORF">A2908_03845</name>
</gene>
<dbReference type="CDD" id="cd13123">
    <property type="entry name" value="MATE_MurJ_like"/>
    <property type="match status" value="1"/>
</dbReference>
<evidence type="ECO:0000256" key="1">
    <source>
        <dbReference type="ARBA" id="ARBA00004651"/>
    </source>
</evidence>
<feature type="transmembrane region" description="Helical" evidence="8">
    <location>
        <begin position="398"/>
        <end position="423"/>
    </location>
</feature>
<feature type="transmembrane region" description="Helical" evidence="8">
    <location>
        <begin position="60"/>
        <end position="83"/>
    </location>
</feature>
<dbReference type="PANTHER" id="PTHR47019">
    <property type="entry name" value="LIPID II FLIPPASE MURJ"/>
    <property type="match status" value="1"/>
</dbReference>
<feature type="transmembrane region" description="Helical" evidence="8">
    <location>
        <begin position="135"/>
        <end position="158"/>
    </location>
</feature>
<keyword evidence="4 8" id="KW-0133">Cell shape</keyword>
<dbReference type="Proteomes" id="UP000176774">
    <property type="component" value="Unassembled WGS sequence"/>
</dbReference>
<evidence type="ECO:0000313" key="10">
    <source>
        <dbReference type="EMBL" id="OGZ72246.1"/>
    </source>
</evidence>
<protein>
    <recommendedName>
        <fullName evidence="8">Probable lipid II flippase MurJ</fullName>
    </recommendedName>
</protein>
<feature type="transmembrane region" description="Helical" evidence="8">
    <location>
        <begin position="365"/>
        <end position="386"/>
    </location>
</feature>
<dbReference type="InterPro" id="IPR004268">
    <property type="entry name" value="MurJ"/>
</dbReference>
<dbReference type="InterPro" id="IPR051050">
    <property type="entry name" value="Lipid_II_flippase_MurJ/MviN"/>
</dbReference>
<feature type="transmembrane region" description="Helical" evidence="8">
    <location>
        <begin position="12"/>
        <end position="33"/>
    </location>
</feature>
<feature type="transmembrane region" description="Helical" evidence="8">
    <location>
        <begin position="95"/>
        <end position="123"/>
    </location>
</feature>
<sequence>MIKKLLAIQTKSVSFASLILAGSYLLSALLGLLRDRLLAGRFGAGNELDMYYSAFTVPDFIALILVFGAISAAIIPIFNSYVIHSKQEAWRYLSILLTTFLTFLIIVSVILIIAAPFLINIIAPGFSPEKKETTVMLMRIMFLSPIILGVSSIISGILQVFHRFLVTALAPIMYNLGIITGIIFFVPIFGLKGLAFGVVLGAVLHLLIQIPAFLYSGFTYQPKIDFGHPGVKKTFILMVPRSLGLGAGQFNAIVITAIASTLATGSIAIFNLANTLSSILINAISISLSTAIFPALSSAYSNFASAKSSKEAREYKKSFERKFSAGFLQILFLSIPVSIGIFLLRAQIVRVILGTGKFTWMDTRLTAACLGIFSLGLCAQGLIFLLSKTFYAAHNTKIPAIISVATVLCNITMSITFVWLLGFTNGFSSFLHAIIKLQSIQNISIVGLSLAFTITAICEALLLVFFIHKKLGIFNIRQVLVSVGKMFISGMVMAVVLLSARQLLVQFNIVQLQAFWGVFLQLAVSGGLGLVAYVATALILKSPEIHMIGESFFKRFLRTLN</sequence>
<accession>A0A1G2IBZ1</accession>
<dbReference type="AlphaFoldDB" id="A0A1G2IBZ1"/>
<keyword evidence="7 8" id="KW-0472">Membrane</keyword>
<evidence type="ECO:0000313" key="11">
    <source>
        <dbReference type="Proteomes" id="UP000176774"/>
    </source>
</evidence>
<evidence type="ECO:0000256" key="2">
    <source>
        <dbReference type="ARBA" id="ARBA00022475"/>
    </source>
</evidence>
<keyword evidence="3 8" id="KW-0812">Transmembrane</keyword>
<dbReference type="GO" id="GO:0005886">
    <property type="term" value="C:plasma membrane"/>
    <property type="evidence" value="ECO:0007669"/>
    <property type="project" value="UniProtKB-SubCell"/>
</dbReference>
<evidence type="ECO:0000256" key="7">
    <source>
        <dbReference type="ARBA" id="ARBA00023136"/>
    </source>
</evidence>
<organism evidence="10 11">
    <name type="scientific">Candidatus Staskawiczbacteria bacterium RIFCSPLOWO2_01_FULL_38_12b</name>
    <dbReference type="NCBI Taxonomy" id="1802214"/>
    <lineage>
        <taxon>Bacteria</taxon>
        <taxon>Candidatus Staskawicziibacteriota</taxon>
    </lineage>
</organism>
<dbReference type="STRING" id="1802214.A2908_03845"/>
<keyword evidence="8 9" id="KW-0813">Transport</keyword>
<comment type="caution">
    <text evidence="10">The sequence shown here is derived from an EMBL/GenBank/DDBJ whole genome shotgun (WGS) entry which is preliminary data.</text>
</comment>
<keyword evidence="5 8" id="KW-0573">Peptidoglycan synthesis</keyword>
<name>A0A1G2IBZ1_9BACT</name>
<comment type="similarity">
    <text evidence="8 9">Belongs to the MurJ/MviN family.</text>
</comment>
<evidence type="ECO:0000256" key="5">
    <source>
        <dbReference type="ARBA" id="ARBA00022984"/>
    </source>
</evidence>
<feature type="transmembrane region" description="Helical" evidence="8">
    <location>
        <begin position="518"/>
        <end position="540"/>
    </location>
</feature>
<keyword evidence="2 8" id="KW-1003">Cell membrane</keyword>
<evidence type="ECO:0000256" key="4">
    <source>
        <dbReference type="ARBA" id="ARBA00022960"/>
    </source>
</evidence>
<dbReference type="GO" id="GO:0034204">
    <property type="term" value="P:lipid translocation"/>
    <property type="evidence" value="ECO:0007669"/>
    <property type="project" value="TreeGrafter"/>
</dbReference>
<dbReference type="UniPathway" id="UPA00219"/>
<feature type="transmembrane region" description="Helical" evidence="8">
    <location>
        <begin position="279"/>
        <end position="303"/>
    </location>
</feature>
<evidence type="ECO:0000256" key="9">
    <source>
        <dbReference type="PIRNR" id="PIRNR002869"/>
    </source>
</evidence>
<dbReference type="Pfam" id="PF03023">
    <property type="entry name" value="MurJ"/>
    <property type="match status" value="1"/>
</dbReference>
<dbReference type="PIRSF" id="PIRSF002869">
    <property type="entry name" value="MviN"/>
    <property type="match status" value="1"/>
</dbReference>
<keyword evidence="8 9" id="KW-0961">Cell wall biogenesis/degradation</keyword>
<feature type="transmembrane region" description="Helical" evidence="8">
    <location>
        <begin position="443"/>
        <end position="467"/>
    </location>
</feature>
<keyword evidence="6 8" id="KW-1133">Transmembrane helix</keyword>
<proteinExistence type="inferred from homology"/>
<dbReference type="EMBL" id="MHPA01000028">
    <property type="protein sequence ID" value="OGZ72246.1"/>
    <property type="molecule type" value="Genomic_DNA"/>
</dbReference>
<feature type="transmembrane region" description="Helical" evidence="8">
    <location>
        <begin position="194"/>
        <end position="215"/>
    </location>
</feature>
<reference evidence="10 11" key="1">
    <citation type="journal article" date="2016" name="Nat. Commun.">
        <title>Thousands of microbial genomes shed light on interconnected biogeochemical processes in an aquifer system.</title>
        <authorList>
            <person name="Anantharaman K."/>
            <person name="Brown C.T."/>
            <person name="Hug L.A."/>
            <person name="Sharon I."/>
            <person name="Castelle C.J."/>
            <person name="Probst A.J."/>
            <person name="Thomas B.C."/>
            <person name="Singh A."/>
            <person name="Wilkins M.J."/>
            <person name="Karaoz U."/>
            <person name="Brodie E.L."/>
            <person name="Williams K.H."/>
            <person name="Hubbard S.S."/>
            <person name="Banfield J.F."/>
        </authorList>
    </citation>
    <scope>NUCLEOTIDE SEQUENCE [LARGE SCALE GENOMIC DNA]</scope>
</reference>
<dbReference type="GO" id="GO:0009252">
    <property type="term" value="P:peptidoglycan biosynthetic process"/>
    <property type="evidence" value="ECO:0007669"/>
    <property type="project" value="UniProtKB-UniRule"/>
</dbReference>
<dbReference type="NCBIfam" id="TIGR01695">
    <property type="entry name" value="murJ_mviN"/>
    <property type="match status" value="1"/>
</dbReference>
<evidence type="ECO:0000256" key="3">
    <source>
        <dbReference type="ARBA" id="ARBA00022692"/>
    </source>
</evidence>
<dbReference type="GO" id="GO:0008360">
    <property type="term" value="P:regulation of cell shape"/>
    <property type="evidence" value="ECO:0007669"/>
    <property type="project" value="UniProtKB-UniRule"/>
</dbReference>
<feature type="transmembrane region" description="Helical" evidence="8">
    <location>
        <begin position="165"/>
        <end position="188"/>
    </location>
</feature>
<dbReference type="HAMAP" id="MF_02078">
    <property type="entry name" value="MurJ_MviN"/>
    <property type="match status" value="1"/>
</dbReference>
<dbReference type="PANTHER" id="PTHR47019:SF1">
    <property type="entry name" value="LIPID II FLIPPASE MURJ"/>
    <property type="match status" value="1"/>
</dbReference>
<feature type="transmembrane region" description="Helical" evidence="8">
    <location>
        <begin position="323"/>
        <end position="345"/>
    </location>
</feature>
<comment type="pathway">
    <text evidence="8">Cell wall biogenesis; peptidoglycan biosynthesis.</text>
</comment>